<organism evidence="2 3">
    <name type="scientific">Brassica napus</name>
    <name type="common">Rape</name>
    <dbReference type="NCBI Taxonomy" id="3708"/>
    <lineage>
        <taxon>Eukaryota</taxon>
        <taxon>Viridiplantae</taxon>
        <taxon>Streptophyta</taxon>
        <taxon>Embryophyta</taxon>
        <taxon>Tracheophyta</taxon>
        <taxon>Spermatophyta</taxon>
        <taxon>Magnoliopsida</taxon>
        <taxon>eudicotyledons</taxon>
        <taxon>Gunneridae</taxon>
        <taxon>Pentapetalae</taxon>
        <taxon>rosids</taxon>
        <taxon>malvids</taxon>
        <taxon>Brassicales</taxon>
        <taxon>Brassicaceae</taxon>
        <taxon>Brassiceae</taxon>
        <taxon>Brassica</taxon>
    </lineage>
</organism>
<accession>A0A078JUN6</accession>
<sequence>MVKSGVTQLKALGFNPLPKALPFPQQESRSTSSKNLNTSSMLTGNRKSHSVTRFERNLAKKSIE</sequence>
<gene>
    <name evidence="2" type="primary">BnaCnng62460D</name>
    <name evidence="2" type="ORF">GSBRNA2T00084221001</name>
</gene>
<evidence type="ECO:0000256" key="1">
    <source>
        <dbReference type="SAM" id="MobiDB-lite"/>
    </source>
</evidence>
<feature type="non-terminal residue" evidence="2">
    <location>
        <position position="64"/>
    </location>
</feature>
<dbReference type="Proteomes" id="UP000028999">
    <property type="component" value="Unassembled WGS sequence"/>
</dbReference>
<feature type="compositionally biased region" description="Basic and acidic residues" evidence="1">
    <location>
        <begin position="52"/>
        <end position="64"/>
    </location>
</feature>
<evidence type="ECO:0000313" key="2">
    <source>
        <dbReference type="EMBL" id="CDY69217.1"/>
    </source>
</evidence>
<feature type="region of interest" description="Disordered" evidence="1">
    <location>
        <begin position="15"/>
        <end position="64"/>
    </location>
</feature>
<keyword evidence="3" id="KW-1185">Reference proteome</keyword>
<dbReference type="EMBL" id="LK038888">
    <property type="protein sequence ID" value="CDY69217.1"/>
    <property type="molecule type" value="Genomic_DNA"/>
</dbReference>
<feature type="compositionally biased region" description="Polar residues" evidence="1">
    <location>
        <begin position="25"/>
        <end position="45"/>
    </location>
</feature>
<dbReference type="Gramene" id="CDY69217">
    <property type="protein sequence ID" value="CDY69217"/>
    <property type="gene ID" value="GSBRNA2T00084221001"/>
</dbReference>
<evidence type="ECO:0000313" key="3">
    <source>
        <dbReference type="Proteomes" id="UP000028999"/>
    </source>
</evidence>
<proteinExistence type="predicted"/>
<dbReference type="AlphaFoldDB" id="A0A078JUN6"/>
<protein>
    <submittedName>
        <fullName evidence="2">BnaCnng62460D protein</fullName>
    </submittedName>
</protein>
<name>A0A078JUN6_BRANA</name>
<dbReference type="PaxDb" id="3708-A0A078JUN6"/>
<reference evidence="2 3" key="1">
    <citation type="journal article" date="2014" name="Science">
        <title>Plant genetics. Early allopolyploid evolution in the post-Neolithic Brassica napus oilseed genome.</title>
        <authorList>
            <person name="Chalhoub B."/>
            <person name="Denoeud F."/>
            <person name="Liu S."/>
            <person name="Parkin I.A."/>
            <person name="Tang H."/>
            <person name="Wang X."/>
            <person name="Chiquet J."/>
            <person name="Belcram H."/>
            <person name="Tong C."/>
            <person name="Samans B."/>
            <person name="Correa M."/>
            <person name="Da Silva C."/>
            <person name="Just J."/>
            <person name="Falentin C."/>
            <person name="Koh C.S."/>
            <person name="Le Clainche I."/>
            <person name="Bernard M."/>
            <person name="Bento P."/>
            <person name="Noel B."/>
            <person name="Labadie K."/>
            <person name="Alberti A."/>
            <person name="Charles M."/>
            <person name="Arnaud D."/>
            <person name="Guo H."/>
            <person name="Daviaud C."/>
            <person name="Alamery S."/>
            <person name="Jabbari K."/>
            <person name="Zhao M."/>
            <person name="Edger P.P."/>
            <person name="Chelaifa H."/>
            <person name="Tack D."/>
            <person name="Lassalle G."/>
            <person name="Mestiri I."/>
            <person name="Schnel N."/>
            <person name="Le Paslier M.C."/>
            <person name="Fan G."/>
            <person name="Renault V."/>
            <person name="Bayer P.E."/>
            <person name="Golicz A.A."/>
            <person name="Manoli S."/>
            <person name="Lee T.H."/>
            <person name="Thi V.H."/>
            <person name="Chalabi S."/>
            <person name="Hu Q."/>
            <person name="Fan C."/>
            <person name="Tollenaere R."/>
            <person name="Lu Y."/>
            <person name="Battail C."/>
            <person name="Shen J."/>
            <person name="Sidebottom C.H."/>
            <person name="Wang X."/>
            <person name="Canaguier A."/>
            <person name="Chauveau A."/>
            <person name="Berard A."/>
            <person name="Deniot G."/>
            <person name="Guan M."/>
            <person name="Liu Z."/>
            <person name="Sun F."/>
            <person name="Lim Y.P."/>
            <person name="Lyons E."/>
            <person name="Town C.D."/>
            <person name="Bancroft I."/>
            <person name="Wang X."/>
            <person name="Meng J."/>
            <person name="Ma J."/>
            <person name="Pires J.C."/>
            <person name="King G.J."/>
            <person name="Brunel D."/>
            <person name="Delourme R."/>
            <person name="Renard M."/>
            <person name="Aury J.M."/>
            <person name="Adams K.L."/>
            <person name="Batley J."/>
            <person name="Snowdon R.J."/>
            <person name="Tost J."/>
            <person name="Edwards D."/>
            <person name="Zhou Y."/>
            <person name="Hua W."/>
            <person name="Sharpe A.G."/>
            <person name="Paterson A.H."/>
            <person name="Guan C."/>
            <person name="Wincker P."/>
        </authorList>
    </citation>
    <scope>NUCLEOTIDE SEQUENCE [LARGE SCALE GENOMIC DNA]</scope>
    <source>
        <strain evidence="3">cv. Darmor-bzh</strain>
    </source>
</reference>